<dbReference type="GO" id="GO:0000281">
    <property type="term" value="P:mitotic cytokinesis"/>
    <property type="evidence" value="ECO:0007669"/>
    <property type="project" value="TreeGrafter"/>
</dbReference>
<keyword evidence="1" id="KW-0472">Membrane</keyword>
<dbReference type="InterPro" id="IPR026817">
    <property type="entry name" value="Ect2"/>
</dbReference>
<dbReference type="GO" id="GO:0005634">
    <property type="term" value="C:nucleus"/>
    <property type="evidence" value="ECO:0007669"/>
    <property type="project" value="InterPro"/>
</dbReference>
<feature type="transmembrane region" description="Helical" evidence="1">
    <location>
        <begin position="93"/>
        <end position="116"/>
    </location>
</feature>
<dbReference type="GO" id="GO:0005085">
    <property type="term" value="F:guanyl-nucleotide exchange factor activity"/>
    <property type="evidence" value="ECO:0007669"/>
    <property type="project" value="InterPro"/>
</dbReference>
<dbReference type="CDD" id="cd17732">
    <property type="entry name" value="BRCT_Ect2_rpt2"/>
    <property type="match status" value="1"/>
</dbReference>
<sequence length="975" mass="110012">MAFVTGCAVCLLLLVVQYGFCYWFVHMAFVTVVPVWPCVTGCCSMACLSYWLCSMPWCYWLCSYGLLLLVVQYAFCYGCAVCLLFWLWAVCAFVTGCAVAFVSLLLVVAVWLLLLFVQYGFCYWLCELWLSLLVAVCLCYWLCCSDAFCYWLCSMPFVTALCSYGVLLLVAAVWLLLLYTCAGMPFVTGWCSMPFVTGVQMPFVTGMPFVYGCAGQIQPIPQHTRPLFCTAMQGVIVCFTGFSKREEVSPLADLIHHMGGSVRKDISPKVTHLVANCIDGFKYRFAVGYGTPIMDAKWIYRVWEERNTLGVKATDEKMMQHRMPPFYKCCLCFYGFSDEEKKHMEELTIENGGTFAAVGDDECSHLVYDDQQVKDIPVNLLDNTNFYIVRGEWFWGSIQMEACADETLYEYHQKIDFNGVNGNIFLPGRNMSGSKSRKRKRLKENIAQLAADGEYDSPFKRRSTDRVSMSPNSFLDASNTPDKSDVFSESIESYKEKIPKMSPRLHVVTELLQTEKNYVGILHTVINTFKTEIEKSNQYNGAILGAQEVKLIFGNIPPIYEVHCKIRDRLSQIVDNWNEEVSVGDIFIEHAEALMKAYPPFVNFFEQTKETIAKSDKTNPRFHAFLKVCLSKPECGRQSLTELLIRPVQRLPSVSLLLNDILKHTTKDNPDYTKVEKALQVAKEVMTHINEDKRKTENQVVMFDIMNDIDNCPATLLSSHRKFVSKIDVIELSDELCGKGIPMSLFLFTDSVEMCKRRSKYSTSMKSPATHKTPQKPFKHLVMIPLPTIKRVLDCNETEDCRNAFGLICKSTLDTKGTSSKLYSFMVDSEETTKKEFVTSVGKSIVNLNCVADYDSLVISVEGKDLQISTSEVERKTHTLSRAARLGKRVSRAFSFNKTPKLKRAVSSISHVFSPGGVPPSPGGDLRGKRLASCIDLTEVSPTLSTLSSYPSTMTLYEDPDSVSLDCYSLKDSND</sequence>
<dbReference type="AlphaFoldDB" id="A0A8B6GTH5"/>
<feature type="domain" description="BRCT" evidence="3">
    <location>
        <begin position="232"/>
        <end position="309"/>
    </location>
</feature>
<dbReference type="SMART" id="SM00325">
    <property type="entry name" value="RhoGEF"/>
    <property type="match status" value="1"/>
</dbReference>
<dbReference type="Proteomes" id="UP000596742">
    <property type="component" value="Unassembled WGS sequence"/>
</dbReference>
<dbReference type="InterPro" id="IPR000219">
    <property type="entry name" value="DH_dom"/>
</dbReference>
<accession>A0A8B6GTH5</accession>
<feature type="transmembrane region" description="Helical" evidence="1">
    <location>
        <begin position="64"/>
        <end position="87"/>
    </location>
</feature>
<feature type="domain" description="DH" evidence="2">
    <location>
        <begin position="503"/>
        <end position="692"/>
    </location>
</feature>
<keyword evidence="5" id="KW-1185">Reference proteome</keyword>
<comment type="caution">
    <text evidence="4">The sequence shown here is derived from an EMBL/GenBank/DDBJ whole genome shotgun (WGS) entry which is preliminary data.</text>
</comment>
<gene>
    <name evidence="4" type="ORF">MGAL_10B057524</name>
</gene>
<dbReference type="PANTHER" id="PTHR16777:SF2">
    <property type="entry name" value="PROTEIN ECT2"/>
    <property type="match status" value="1"/>
</dbReference>
<dbReference type="Pfam" id="PF12738">
    <property type="entry name" value="PTCB-BRCT"/>
    <property type="match status" value="1"/>
</dbReference>
<dbReference type="InterPro" id="IPR035899">
    <property type="entry name" value="DBL_dom_sf"/>
</dbReference>
<dbReference type="GO" id="GO:0035556">
    <property type="term" value="P:intracellular signal transduction"/>
    <property type="evidence" value="ECO:0007669"/>
    <property type="project" value="InterPro"/>
</dbReference>
<dbReference type="PROSITE" id="PS50010">
    <property type="entry name" value="DH_2"/>
    <property type="match status" value="1"/>
</dbReference>
<evidence type="ECO:0000313" key="5">
    <source>
        <dbReference type="Proteomes" id="UP000596742"/>
    </source>
</evidence>
<organism evidence="4 5">
    <name type="scientific">Mytilus galloprovincialis</name>
    <name type="common">Mediterranean mussel</name>
    <dbReference type="NCBI Taxonomy" id="29158"/>
    <lineage>
        <taxon>Eukaryota</taxon>
        <taxon>Metazoa</taxon>
        <taxon>Spiralia</taxon>
        <taxon>Lophotrochozoa</taxon>
        <taxon>Mollusca</taxon>
        <taxon>Bivalvia</taxon>
        <taxon>Autobranchia</taxon>
        <taxon>Pteriomorphia</taxon>
        <taxon>Mytilida</taxon>
        <taxon>Mytiloidea</taxon>
        <taxon>Mytilidae</taxon>
        <taxon>Mytilinae</taxon>
        <taxon>Mytilus</taxon>
    </lineage>
</organism>
<dbReference type="InterPro" id="IPR001331">
    <property type="entry name" value="GDS_CDC24_CS"/>
</dbReference>
<keyword evidence="1" id="KW-0812">Transmembrane</keyword>
<dbReference type="GO" id="GO:0005096">
    <property type="term" value="F:GTPase activator activity"/>
    <property type="evidence" value="ECO:0007669"/>
    <property type="project" value="InterPro"/>
</dbReference>
<proteinExistence type="predicted"/>
<dbReference type="InterPro" id="IPR001357">
    <property type="entry name" value="BRCT_dom"/>
</dbReference>
<dbReference type="Gene3D" id="2.30.29.30">
    <property type="entry name" value="Pleckstrin-homology domain (PH domain)/Phosphotyrosine-binding domain (PTB)"/>
    <property type="match status" value="1"/>
</dbReference>
<dbReference type="SUPFAM" id="SSF48065">
    <property type="entry name" value="DBL homology domain (DH-domain)"/>
    <property type="match status" value="1"/>
</dbReference>
<dbReference type="CDD" id="cd17733">
    <property type="entry name" value="BRCT_Ect2_rpt1"/>
    <property type="match status" value="1"/>
</dbReference>
<name>A0A8B6GTH5_MYTGA</name>
<dbReference type="Gene3D" id="1.20.900.10">
    <property type="entry name" value="Dbl homology (DH) domain"/>
    <property type="match status" value="1"/>
</dbReference>
<dbReference type="Pfam" id="PF00533">
    <property type="entry name" value="BRCT"/>
    <property type="match status" value="1"/>
</dbReference>
<feature type="transmembrane region" description="Helical" evidence="1">
    <location>
        <begin position="157"/>
        <end position="179"/>
    </location>
</feature>
<evidence type="ECO:0000259" key="3">
    <source>
        <dbReference type="PROSITE" id="PS50172"/>
    </source>
</evidence>
<feature type="transmembrane region" description="Helical" evidence="1">
    <location>
        <begin position="27"/>
        <end position="52"/>
    </location>
</feature>
<dbReference type="InterPro" id="IPR049395">
    <property type="entry name" value="ECT2_PH"/>
</dbReference>
<dbReference type="InterPro" id="IPR036420">
    <property type="entry name" value="BRCT_dom_sf"/>
</dbReference>
<dbReference type="CDD" id="cd00160">
    <property type="entry name" value="RhoGEF"/>
    <property type="match status" value="1"/>
</dbReference>
<dbReference type="Pfam" id="PF00621">
    <property type="entry name" value="RhoGEF"/>
    <property type="match status" value="1"/>
</dbReference>
<dbReference type="GO" id="GO:0005938">
    <property type="term" value="C:cell cortex"/>
    <property type="evidence" value="ECO:0007669"/>
    <property type="project" value="TreeGrafter"/>
</dbReference>
<dbReference type="GO" id="GO:0007399">
    <property type="term" value="P:nervous system development"/>
    <property type="evidence" value="ECO:0007669"/>
    <property type="project" value="TreeGrafter"/>
</dbReference>
<feature type="transmembrane region" description="Helical" evidence="1">
    <location>
        <begin position="128"/>
        <end position="151"/>
    </location>
</feature>
<dbReference type="Pfam" id="PF21242">
    <property type="entry name" value="ECT2_PH"/>
    <property type="match status" value="1"/>
</dbReference>
<feature type="domain" description="BRCT" evidence="3">
    <location>
        <begin position="321"/>
        <end position="411"/>
    </location>
</feature>
<dbReference type="SUPFAM" id="SSF52113">
    <property type="entry name" value="BRCT domain"/>
    <property type="match status" value="2"/>
</dbReference>
<dbReference type="Gene3D" id="3.40.50.10190">
    <property type="entry name" value="BRCT domain"/>
    <property type="match status" value="2"/>
</dbReference>
<dbReference type="SMART" id="SM00292">
    <property type="entry name" value="BRCT"/>
    <property type="match status" value="2"/>
</dbReference>
<reference evidence="4" key="1">
    <citation type="submission" date="2018-11" db="EMBL/GenBank/DDBJ databases">
        <authorList>
            <person name="Alioto T."/>
            <person name="Alioto T."/>
        </authorList>
    </citation>
    <scope>NUCLEOTIDE SEQUENCE</scope>
</reference>
<dbReference type="EMBL" id="UYJE01008931">
    <property type="protein sequence ID" value="VDI68651.1"/>
    <property type="molecule type" value="Genomic_DNA"/>
</dbReference>
<keyword evidence="1" id="KW-1133">Transmembrane helix</keyword>
<evidence type="ECO:0000259" key="2">
    <source>
        <dbReference type="PROSITE" id="PS50010"/>
    </source>
</evidence>
<dbReference type="OrthoDB" id="9997817at2759"/>
<protein>
    <submittedName>
        <fullName evidence="4">Protein ECT2</fullName>
    </submittedName>
</protein>
<dbReference type="InterPro" id="IPR011993">
    <property type="entry name" value="PH-like_dom_sf"/>
</dbReference>
<evidence type="ECO:0000313" key="4">
    <source>
        <dbReference type="EMBL" id="VDI68651.1"/>
    </source>
</evidence>
<dbReference type="GO" id="GO:2000431">
    <property type="term" value="P:regulation of cytokinesis, actomyosin contractile ring assembly"/>
    <property type="evidence" value="ECO:0007669"/>
    <property type="project" value="InterPro"/>
</dbReference>
<dbReference type="CDD" id="cd01229">
    <property type="entry name" value="PH_Ect2"/>
    <property type="match status" value="1"/>
</dbReference>
<dbReference type="PROSITE" id="PS00741">
    <property type="entry name" value="DH_1"/>
    <property type="match status" value="1"/>
</dbReference>
<evidence type="ECO:0000256" key="1">
    <source>
        <dbReference type="SAM" id="Phobius"/>
    </source>
</evidence>
<feature type="transmembrane region" description="Helical" evidence="1">
    <location>
        <begin position="191"/>
        <end position="211"/>
    </location>
</feature>
<dbReference type="PROSITE" id="PS50172">
    <property type="entry name" value="BRCT"/>
    <property type="match status" value="2"/>
</dbReference>
<dbReference type="PANTHER" id="PTHR16777">
    <property type="entry name" value="PROTEIN ECT2"/>
    <property type="match status" value="1"/>
</dbReference>